<dbReference type="InterPro" id="IPR050611">
    <property type="entry name" value="ABCF"/>
</dbReference>
<organism evidence="2 3">
    <name type="scientific">Suillus discolor</name>
    <dbReference type="NCBI Taxonomy" id="1912936"/>
    <lineage>
        <taxon>Eukaryota</taxon>
        <taxon>Fungi</taxon>
        <taxon>Dikarya</taxon>
        <taxon>Basidiomycota</taxon>
        <taxon>Agaricomycotina</taxon>
        <taxon>Agaricomycetes</taxon>
        <taxon>Agaricomycetidae</taxon>
        <taxon>Boletales</taxon>
        <taxon>Suillineae</taxon>
        <taxon>Suillaceae</taxon>
        <taxon>Suillus</taxon>
    </lineage>
</organism>
<dbReference type="AlphaFoldDB" id="A0A9P7EWH0"/>
<evidence type="ECO:0000256" key="1">
    <source>
        <dbReference type="ARBA" id="ARBA00022737"/>
    </source>
</evidence>
<dbReference type="GeneID" id="64695334"/>
<accession>A0A9P7EWH0</accession>
<keyword evidence="3" id="KW-1185">Reference proteome</keyword>
<sequence length="116" mass="13078">MEHPCILLLDELTSHLDMTSIDALALAIKDFEGGVVIVSSNFLLISQVAEELWEVADKTIHNLAKDEISIVDYKRNLVKHSTVSPPSSDRVLIVMQVRPNCKRPRLISKSATKWKR</sequence>
<dbReference type="SUPFAM" id="SSF52540">
    <property type="entry name" value="P-loop containing nucleoside triphosphate hydrolases"/>
    <property type="match status" value="1"/>
</dbReference>
<gene>
    <name evidence="2" type="ORF">F5147DRAFT_642164</name>
</gene>
<evidence type="ECO:0008006" key="4">
    <source>
        <dbReference type="Google" id="ProtNLM"/>
    </source>
</evidence>
<evidence type="ECO:0000313" key="3">
    <source>
        <dbReference type="Proteomes" id="UP000823399"/>
    </source>
</evidence>
<evidence type="ECO:0000313" key="2">
    <source>
        <dbReference type="EMBL" id="KAG2095118.1"/>
    </source>
</evidence>
<reference evidence="2" key="1">
    <citation type="journal article" date="2020" name="New Phytol.">
        <title>Comparative genomics reveals dynamic genome evolution in host specialist ectomycorrhizal fungi.</title>
        <authorList>
            <person name="Lofgren L.A."/>
            <person name="Nguyen N.H."/>
            <person name="Vilgalys R."/>
            <person name="Ruytinx J."/>
            <person name="Liao H.L."/>
            <person name="Branco S."/>
            <person name="Kuo A."/>
            <person name="LaButti K."/>
            <person name="Lipzen A."/>
            <person name="Andreopoulos W."/>
            <person name="Pangilinan J."/>
            <person name="Riley R."/>
            <person name="Hundley H."/>
            <person name="Na H."/>
            <person name="Barry K."/>
            <person name="Grigoriev I.V."/>
            <person name="Stajich J.E."/>
            <person name="Kennedy P.G."/>
        </authorList>
    </citation>
    <scope>NUCLEOTIDE SEQUENCE</scope>
    <source>
        <strain evidence="2">FC423</strain>
    </source>
</reference>
<dbReference type="PANTHER" id="PTHR19211:SF15">
    <property type="entry name" value="ATP-BINDING CASSETTE SUB-FAMILY F MEMBER 2"/>
    <property type="match status" value="1"/>
</dbReference>
<dbReference type="PANTHER" id="PTHR19211">
    <property type="entry name" value="ATP-BINDING TRANSPORT PROTEIN-RELATED"/>
    <property type="match status" value="1"/>
</dbReference>
<protein>
    <recommendedName>
        <fullName evidence="4">ATPase AAA-type core domain-containing protein</fullName>
    </recommendedName>
</protein>
<keyword evidence="1" id="KW-0677">Repeat</keyword>
<dbReference type="InterPro" id="IPR027417">
    <property type="entry name" value="P-loop_NTPase"/>
</dbReference>
<dbReference type="EMBL" id="JABBWM010000076">
    <property type="protein sequence ID" value="KAG2095118.1"/>
    <property type="molecule type" value="Genomic_DNA"/>
</dbReference>
<dbReference type="RefSeq" id="XP_041287736.1">
    <property type="nucleotide sequence ID" value="XM_041433075.1"/>
</dbReference>
<name>A0A9P7EWH0_9AGAM</name>
<dbReference type="OrthoDB" id="2681440at2759"/>
<dbReference type="Gene3D" id="3.40.50.300">
    <property type="entry name" value="P-loop containing nucleotide triphosphate hydrolases"/>
    <property type="match status" value="1"/>
</dbReference>
<comment type="caution">
    <text evidence="2">The sequence shown here is derived from an EMBL/GenBank/DDBJ whole genome shotgun (WGS) entry which is preliminary data.</text>
</comment>
<dbReference type="GO" id="GO:0005524">
    <property type="term" value="F:ATP binding"/>
    <property type="evidence" value="ECO:0007669"/>
    <property type="project" value="TreeGrafter"/>
</dbReference>
<proteinExistence type="predicted"/>
<dbReference type="Proteomes" id="UP000823399">
    <property type="component" value="Unassembled WGS sequence"/>
</dbReference>